<dbReference type="EMBL" id="JAKLMC020000048">
    <property type="protein sequence ID" value="KAK5948406.1"/>
    <property type="molecule type" value="Genomic_DNA"/>
</dbReference>
<feature type="compositionally biased region" description="Basic residues" evidence="1">
    <location>
        <begin position="98"/>
        <end position="107"/>
    </location>
</feature>
<evidence type="ECO:0000313" key="2">
    <source>
        <dbReference type="EMBL" id="KAK5948406.1"/>
    </source>
</evidence>
<keyword evidence="3" id="KW-1185">Reference proteome</keyword>
<comment type="caution">
    <text evidence="2">The sequence shown here is derived from an EMBL/GenBank/DDBJ whole genome shotgun (WGS) entry which is preliminary data.</text>
</comment>
<feature type="compositionally biased region" description="Acidic residues" evidence="1">
    <location>
        <begin position="532"/>
        <end position="548"/>
    </location>
</feature>
<accession>A0AAN8EJD7</accession>
<protein>
    <submittedName>
        <fullName evidence="2">Uncharacterized protein</fullName>
    </submittedName>
</protein>
<feature type="compositionally biased region" description="Basic residues" evidence="1">
    <location>
        <begin position="64"/>
        <end position="74"/>
    </location>
</feature>
<feature type="compositionally biased region" description="Basic and acidic residues" evidence="1">
    <location>
        <begin position="165"/>
        <end position="181"/>
    </location>
</feature>
<feature type="region of interest" description="Disordered" evidence="1">
    <location>
        <begin position="526"/>
        <end position="554"/>
    </location>
</feature>
<feature type="region of interest" description="Disordered" evidence="1">
    <location>
        <begin position="440"/>
        <end position="511"/>
    </location>
</feature>
<evidence type="ECO:0000256" key="1">
    <source>
        <dbReference type="SAM" id="MobiDB-lite"/>
    </source>
</evidence>
<feature type="compositionally biased region" description="Polar residues" evidence="1">
    <location>
        <begin position="455"/>
        <end position="480"/>
    </location>
</feature>
<name>A0AAN8EJD7_9EURO</name>
<organism evidence="2 3">
    <name type="scientific">Knufia fluminis</name>
    <dbReference type="NCBI Taxonomy" id="191047"/>
    <lineage>
        <taxon>Eukaryota</taxon>
        <taxon>Fungi</taxon>
        <taxon>Dikarya</taxon>
        <taxon>Ascomycota</taxon>
        <taxon>Pezizomycotina</taxon>
        <taxon>Eurotiomycetes</taxon>
        <taxon>Chaetothyriomycetidae</taxon>
        <taxon>Chaetothyriales</taxon>
        <taxon>Trichomeriaceae</taxon>
        <taxon>Knufia</taxon>
    </lineage>
</organism>
<proteinExistence type="predicted"/>
<feature type="compositionally biased region" description="Acidic residues" evidence="1">
    <location>
        <begin position="589"/>
        <end position="602"/>
    </location>
</feature>
<feature type="region of interest" description="Disordered" evidence="1">
    <location>
        <begin position="1"/>
        <end position="107"/>
    </location>
</feature>
<feature type="region of interest" description="Disordered" evidence="1">
    <location>
        <begin position="630"/>
        <end position="660"/>
    </location>
</feature>
<feature type="compositionally biased region" description="Low complexity" evidence="1">
    <location>
        <begin position="638"/>
        <end position="651"/>
    </location>
</feature>
<feature type="region of interest" description="Disordered" evidence="1">
    <location>
        <begin position="165"/>
        <end position="184"/>
    </location>
</feature>
<reference evidence="2 3" key="1">
    <citation type="submission" date="2022-12" db="EMBL/GenBank/DDBJ databases">
        <title>Genomic features and morphological characterization of a novel Knufia sp. strain isolated from spacecraft assembly facility.</title>
        <authorList>
            <person name="Teixeira M."/>
            <person name="Chander A.M."/>
            <person name="Stajich J.E."/>
            <person name="Venkateswaran K."/>
        </authorList>
    </citation>
    <scope>NUCLEOTIDE SEQUENCE [LARGE SCALE GENOMIC DNA]</scope>
    <source>
        <strain evidence="2 3">FJI-L2-BK-P2</strain>
    </source>
</reference>
<feature type="region of interest" description="Disordered" evidence="1">
    <location>
        <begin position="584"/>
        <end position="605"/>
    </location>
</feature>
<dbReference type="Proteomes" id="UP001316803">
    <property type="component" value="Unassembled WGS sequence"/>
</dbReference>
<gene>
    <name evidence="2" type="ORF">OHC33_010580</name>
</gene>
<dbReference type="AlphaFoldDB" id="A0AAN8EJD7"/>
<evidence type="ECO:0000313" key="3">
    <source>
        <dbReference type="Proteomes" id="UP001316803"/>
    </source>
</evidence>
<sequence length="700" mass="76463">MARVKAYAAPQVKAEDEAEITPSRRTRRQTKSLVEPRDASISEAEDVEEAEPARSPSPEPVAKPKPKRKYRKSNATKAASDPADDGTPEPAPQLAKDGRRKGGNKRKFHHEYCLTCENYGRACGGRREGEPGCAVCREPNREKGEKLRECLWANPETGITTYKEAREVHKKAQSEAREQRVRAPKRPVPVADLTYERTPSSYLTATDPLGIVPHPRPVGGHQPRLSRPLNVVPPPTGTVRPSSINGYYTYNSPQPPSAPGNEADTITVNTSQHARHQSHPDIQGVHRPQVINLPNGGEPQNDQPRRASMPHPPHYFAPLSLPPGLNPLPESYWAYYNPKMRAYIVPIHPNSNLLPPPAFMRDHAATYISPYDADQSLQVSMDGRNPPRPVFPTDLPPKNTGFSVPAKLKLTVGKRNPLDTSGTPCRKWSISDSKVPTLGGHEFKSKHWSRAVDGSGSSQELGATPINGTAIASNAVSSESGTRKSVESSELSSAIDVDESMLAATPQNNDGDEDMVEVVEIAAHDDLQQNADETESDEEQEQEEEEEPDRFLSHLSNVYKETINGTKRKRISSPAPAETAARFVAVNENYDDSDSDATDSEGEDKVVPVNARKAVAKAKALDDAWKAFSADDPKVQPSRGRAARVSRSSSVYEDAAEEPVRSNGFAAVNSGSRRKGATSLEHKRKIFADLSSGDVDMDGA</sequence>